<sequence length="609" mass="69031">MSADYSVEWRCHACRRIPWEYEDWVRDEYDSTVIPHHGSFAALEASAANGCYPCRSFRALVFYNLDSEEFEEHPQGPCRLSLPKHNLVDPTGESGLVSTKKAFPWAILYVGDKRFYNSLVVAHSRSEEGEPTAPTSTALITYLDSYVREELRELIDNCINERCIHEKCNAPWFKRDPHGRLPTRLIDVSAGNSNEVRYCWGKANEPAKTTRATILSRRQGFSAENLPKTIRDAIQITRLLGFQYLWVDAICIIQSHENDKYLDDWNLEAPRIGSYYLHSHCLISASSASDSSRGILVEPTASLYSLKTCAVAFENSKNKRFDFSAAHEERMVPSGGGSLTAYLALVEALLCMAMPERNEDLYLGAFNHESELEMKGSWMKILGGYSQMSLTYETDRLIAIQGLADRLAALTGDEYFAGVFLSRLAQGLMWRTYGFISCLDGVPTWSWASKPAWLLFWRISTALVRFTNDNVFPKNRGLTNFDSPEKRTLTFEAPLLNIELGKDFTDKLSSKCDAKFGDNKYEAHFYHDHKSLVPKQFCALKVLFLGVRTGEGSSTSRESLTSIHGLIVRPCSQFYERVGAFEVYLPGDYESDMVLPQEMDRNRKVVCLI</sequence>
<name>A0A8H4KYD1_9HYPO</name>
<dbReference type="Proteomes" id="UP000554235">
    <property type="component" value="Unassembled WGS sequence"/>
</dbReference>
<keyword evidence="3" id="KW-1185">Reference proteome</keyword>
<evidence type="ECO:0000259" key="1">
    <source>
        <dbReference type="Pfam" id="PF06985"/>
    </source>
</evidence>
<evidence type="ECO:0000313" key="3">
    <source>
        <dbReference type="Proteomes" id="UP000554235"/>
    </source>
</evidence>
<proteinExistence type="predicted"/>
<comment type="caution">
    <text evidence="2">The sequence shown here is derived from an EMBL/GenBank/DDBJ whole genome shotgun (WGS) entry which is preliminary data.</text>
</comment>
<protein>
    <submittedName>
        <fullName evidence="2">Het domain pin-c1</fullName>
    </submittedName>
</protein>
<feature type="domain" description="Heterokaryon incompatibility" evidence="1">
    <location>
        <begin position="198"/>
        <end position="297"/>
    </location>
</feature>
<gene>
    <name evidence="2" type="ORF">FALBO_14899</name>
</gene>
<reference evidence="2 3" key="1">
    <citation type="submission" date="2020-01" db="EMBL/GenBank/DDBJ databases">
        <title>Identification and distribution of gene clusters putatively required for synthesis of sphingolipid metabolism inhibitors in phylogenetically diverse species of the filamentous fungus Fusarium.</title>
        <authorList>
            <person name="Kim H.-S."/>
            <person name="Busman M."/>
            <person name="Brown D.W."/>
            <person name="Divon H."/>
            <person name="Uhlig S."/>
            <person name="Proctor R.H."/>
        </authorList>
    </citation>
    <scope>NUCLEOTIDE SEQUENCE [LARGE SCALE GENOMIC DNA]</scope>
    <source>
        <strain evidence="2 3">NRRL 20459</strain>
    </source>
</reference>
<dbReference type="PANTHER" id="PTHR33112:SF16">
    <property type="entry name" value="HETEROKARYON INCOMPATIBILITY DOMAIN-CONTAINING PROTEIN"/>
    <property type="match status" value="1"/>
</dbReference>
<dbReference type="EMBL" id="JAADYS010002484">
    <property type="protein sequence ID" value="KAF4458367.1"/>
    <property type="molecule type" value="Genomic_DNA"/>
</dbReference>
<dbReference type="Pfam" id="PF06985">
    <property type="entry name" value="HET"/>
    <property type="match status" value="1"/>
</dbReference>
<dbReference type="OrthoDB" id="408631at2759"/>
<accession>A0A8H4KYD1</accession>
<evidence type="ECO:0000313" key="2">
    <source>
        <dbReference type="EMBL" id="KAF4458367.1"/>
    </source>
</evidence>
<organism evidence="2 3">
    <name type="scientific">Fusarium albosuccineum</name>
    <dbReference type="NCBI Taxonomy" id="1237068"/>
    <lineage>
        <taxon>Eukaryota</taxon>
        <taxon>Fungi</taxon>
        <taxon>Dikarya</taxon>
        <taxon>Ascomycota</taxon>
        <taxon>Pezizomycotina</taxon>
        <taxon>Sordariomycetes</taxon>
        <taxon>Hypocreomycetidae</taxon>
        <taxon>Hypocreales</taxon>
        <taxon>Nectriaceae</taxon>
        <taxon>Fusarium</taxon>
        <taxon>Fusarium decemcellulare species complex</taxon>
    </lineage>
</organism>
<dbReference type="AlphaFoldDB" id="A0A8H4KYD1"/>
<dbReference type="InterPro" id="IPR010730">
    <property type="entry name" value="HET"/>
</dbReference>
<dbReference type="PANTHER" id="PTHR33112">
    <property type="entry name" value="DOMAIN PROTEIN, PUTATIVE-RELATED"/>
    <property type="match status" value="1"/>
</dbReference>